<evidence type="ECO:0000256" key="7">
    <source>
        <dbReference type="ARBA" id="ARBA00023122"/>
    </source>
</evidence>
<evidence type="ECO:0000256" key="6">
    <source>
        <dbReference type="ARBA" id="ARBA00022989"/>
    </source>
</evidence>
<dbReference type="InterPro" id="IPR051676">
    <property type="entry name" value="UPF0053_domain"/>
</dbReference>
<dbReference type="Proteomes" id="UP000075430">
    <property type="component" value="Unassembled WGS sequence"/>
</dbReference>
<dbReference type="InterPro" id="IPR044751">
    <property type="entry name" value="Ion_transp-like_CBS"/>
</dbReference>
<evidence type="ECO:0000256" key="4">
    <source>
        <dbReference type="ARBA" id="ARBA00022692"/>
    </source>
</evidence>
<reference evidence="15" key="1">
    <citation type="submission" date="2016-02" db="EMBL/GenBank/DDBJ databases">
        <authorList>
            <person name="Dunlap C."/>
        </authorList>
    </citation>
    <scope>NUCLEOTIDE SEQUENCE [LARGE SCALE GENOMIC DNA]</scope>
    <source>
        <strain evidence="15">NRRL B-41092</strain>
    </source>
</reference>
<evidence type="ECO:0000256" key="9">
    <source>
        <dbReference type="PROSITE-ProRule" id="PRU00703"/>
    </source>
</evidence>
<dbReference type="SUPFAM" id="SSF54631">
    <property type="entry name" value="CBS-domain pair"/>
    <property type="match status" value="1"/>
</dbReference>
<organism evidence="14 15">
    <name type="scientific">Bacillus nakamurai</name>
    <dbReference type="NCBI Taxonomy" id="1793963"/>
    <lineage>
        <taxon>Bacteria</taxon>
        <taxon>Bacillati</taxon>
        <taxon>Bacillota</taxon>
        <taxon>Bacilli</taxon>
        <taxon>Bacillales</taxon>
        <taxon>Bacillaceae</taxon>
        <taxon>Bacillus</taxon>
    </lineage>
</organism>
<keyword evidence="5" id="KW-0677">Repeat</keyword>
<dbReference type="AlphaFoldDB" id="A0A150F7T3"/>
<dbReference type="Pfam" id="PF01595">
    <property type="entry name" value="CNNM"/>
    <property type="match status" value="1"/>
</dbReference>
<evidence type="ECO:0000256" key="8">
    <source>
        <dbReference type="ARBA" id="ARBA00023136"/>
    </source>
</evidence>
<dbReference type="PANTHER" id="PTHR43099">
    <property type="entry name" value="UPF0053 PROTEIN YRKA"/>
    <property type="match status" value="1"/>
</dbReference>
<dbReference type="PANTHER" id="PTHR43099:SF2">
    <property type="entry name" value="UPF0053 PROTEIN YRKA"/>
    <property type="match status" value="1"/>
</dbReference>
<comment type="similarity">
    <text evidence="2">Belongs to the UPF0053 family.</text>
</comment>
<dbReference type="EMBL" id="LSBA01000009">
    <property type="protein sequence ID" value="KXZ20780.1"/>
    <property type="molecule type" value="Genomic_DNA"/>
</dbReference>
<evidence type="ECO:0000256" key="10">
    <source>
        <dbReference type="PROSITE-ProRule" id="PRU01193"/>
    </source>
</evidence>
<evidence type="ECO:0000259" key="13">
    <source>
        <dbReference type="PROSITE" id="PS51846"/>
    </source>
</evidence>
<dbReference type="FunFam" id="3.10.580.10:FF:000002">
    <property type="entry name" value="Magnesium/cobalt efflux protein CorC"/>
    <property type="match status" value="1"/>
</dbReference>
<keyword evidence="7 9" id="KW-0129">CBS domain</keyword>
<dbReference type="PROSITE" id="PS51846">
    <property type="entry name" value="CNNM"/>
    <property type="match status" value="1"/>
</dbReference>
<dbReference type="GO" id="GO:0005886">
    <property type="term" value="C:plasma membrane"/>
    <property type="evidence" value="ECO:0007669"/>
    <property type="project" value="UniProtKB-SubCell"/>
</dbReference>
<evidence type="ECO:0000259" key="12">
    <source>
        <dbReference type="PROSITE" id="PS51371"/>
    </source>
</evidence>
<keyword evidence="4 10" id="KW-0812">Transmembrane</keyword>
<dbReference type="InterPro" id="IPR036318">
    <property type="entry name" value="FAD-bd_PCMH-like_sf"/>
</dbReference>
<dbReference type="Pfam" id="PF00571">
    <property type="entry name" value="CBS"/>
    <property type="match status" value="2"/>
</dbReference>
<dbReference type="OrthoDB" id="9798188at2"/>
<dbReference type="GO" id="GO:0050660">
    <property type="term" value="F:flavin adenine dinucleotide binding"/>
    <property type="evidence" value="ECO:0007669"/>
    <property type="project" value="InterPro"/>
</dbReference>
<evidence type="ECO:0000256" key="1">
    <source>
        <dbReference type="ARBA" id="ARBA00004651"/>
    </source>
</evidence>
<dbReference type="Gene3D" id="3.10.580.10">
    <property type="entry name" value="CBS-domain"/>
    <property type="match status" value="1"/>
</dbReference>
<dbReference type="RefSeq" id="WP_061521409.1">
    <property type="nucleotide sequence ID" value="NZ_JARLZY010000007.1"/>
</dbReference>
<feature type="domain" description="CNNM transmembrane" evidence="13">
    <location>
        <begin position="1"/>
        <end position="202"/>
    </location>
</feature>
<dbReference type="InterPro" id="IPR000644">
    <property type="entry name" value="CBS_dom"/>
</dbReference>
<dbReference type="InterPro" id="IPR005170">
    <property type="entry name" value="Transptr-assoc_dom"/>
</dbReference>
<dbReference type="Gene3D" id="3.30.465.10">
    <property type="match status" value="1"/>
</dbReference>
<feature type="transmembrane region" description="Helical" evidence="11">
    <location>
        <begin position="6"/>
        <end position="28"/>
    </location>
</feature>
<dbReference type="SMART" id="SM01091">
    <property type="entry name" value="CorC_HlyC"/>
    <property type="match status" value="1"/>
</dbReference>
<evidence type="ECO:0000256" key="11">
    <source>
        <dbReference type="SAM" id="Phobius"/>
    </source>
</evidence>
<evidence type="ECO:0008006" key="16">
    <source>
        <dbReference type="Google" id="ProtNLM"/>
    </source>
</evidence>
<gene>
    <name evidence="14" type="ORF">AXI58_14175</name>
</gene>
<dbReference type="PROSITE" id="PS51371">
    <property type="entry name" value="CBS"/>
    <property type="match status" value="2"/>
</dbReference>
<name>A0A150F7T3_9BACI</name>
<keyword evidence="3" id="KW-1003">Cell membrane</keyword>
<feature type="transmembrane region" description="Helical" evidence="11">
    <location>
        <begin position="135"/>
        <end position="157"/>
    </location>
</feature>
<dbReference type="STRING" id="1793963.AXI58_14175"/>
<evidence type="ECO:0000256" key="3">
    <source>
        <dbReference type="ARBA" id="ARBA00022475"/>
    </source>
</evidence>
<dbReference type="Pfam" id="PF03471">
    <property type="entry name" value="CorC_HlyC"/>
    <property type="match status" value="1"/>
</dbReference>
<protein>
    <recommendedName>
        <fullName evidence="16">Transporter associated domain protein</fullName>
    </recommendedName>
</protein>
<dbReference type="SUPFAM" id="SSF56176">
    <property type="entry name" value="FAD-binding/transporter-associated domain-like"/>
    <property type="match status" value="1"/>
</dbReference>
<evidence type="ECO:0000256" key="5">
    <source>
        <dbReference type="ARBA" id="ARBA00022737"/>
    </source>
</evidence>
<proteinExistence type="inferred from homology"/>
<feature type="transmembrane region" description="Helical" evidence="11">
    <location>
        <begin position="59"/>
        <end position="82"/>
    </location>
</feature>
<feature type="domain" description="CBS" evidence="12">
    <location>
        <begin position="221"/>
        <end position="280"/>
    </location>
</feature>
<accession>A0A150F7T3</accession>
<dbReference type="InterPro" id="IPR046342">
    <property type="entry name" value="CBS_dom_sf"/>
</dbReference>
<evidence type="ECO:0000313" key="14">
    <source>
        <dbReference type="EMBL" id="KXZ20780.1"/>
    </source>
</evidence>
<keyword evidence="8 10" id="KW-0472">Membrane</keyword>
<feature type="transmembrane region" description="Helical" evidence="11">
    <location>
        <begin position="102"/>
        <end position="123"/>
    </location>
</feature>
<keyword evidence="6 10" id="KW-1133">Transmembrane helix</keyword>
<dbReference type="InterPro" id="IPR016169">
    <property type="entry name" value="FAD-bd_PCMH_sub2"/>
</dbReference>
<comment type="caution">
    <text evidence="14">The sequence shown here is derived from an EMBL/GenBank/DDBJ whole genome shotgun (WGS) entry which is preliminary data.</text>
</comment>
<comment type="subcellular location">
    <subcellularLocation>
        <location evidence="1">Cell membrane</location>
        <topology evidence="1">Multi-pass membrane protein</topology>
    </subcellularLocation>
</comment>
<feature type="domain" description="CBS" evidence="12">
    <location>
        <begin position="287"/>
        <end position="347"/>
    </location>
</feature>
<keyword evidence="15" id="KW-1185">Reference proteome</keyword>
<dbReference type="InterPro" id="IPR002550">
    <property type="entry name" value="CNNM"/>
</dbReference>
<evidence type="ECO:0000313" key="15">
    <source>
        <dbReference type="Proteomes" id="UP000075430"/>
    </source>
</evidence>
<sequence length="462" mass="51690">MDDIDSLILIAVLIALTAFFVASEFAIVRVRRSRIDRLISEGNRRAVLAKRIITDLDEYLSASQLGITLTSIGLGVLGEPAFERMLHPLFAGMGLPDSAEHVISFAAAYALITFLHVVIGELAPKTVAIQKAEKLTLWIAGPLRLFYLLMFPIIWVLNGSARLLTGLFGLKPASEHEGSHSEEELRILLSESLKNGEINPSEYTFVNKIFEFDNRLAKEIMIPRKEMAAVSTDMSIPEMLDMMLKDKYTRWPVTDGDKDSVIGMVNTKHLFSDLLFMTEEEKAGLSITPYVRPVIEVIETIPVHDLLIKMQRERIHLAILSDEYGGTSGLVTTEDILEEIVGDIRDEFDEDEQPLIQKLSEQHYVLDGKVRIDQVNHLLGASIQDEVDTIGGLVLKENIDITAGESIYIGRFTARVLEMDGRFIKQIELKEKSGRLGALETKNHQLPVPETIILQNATLSEK</sequence>
<evidence type="ECO:0000256" key="2">
    <source>
        <dbReference type="ARBA" id="ARBA00006337"/>
    </source>
</evidence>
<dbReference type="CDD" id="cd04590">
    <property type="entry name" value="CBS_pair_CorC_HlyC_assoc"/>
    <property type="match status" value="1"/>
</dbReference>